<evidence type="ECO:0000313" key="1">
    <source>
        <dbReference type="EMBL" id="GFH00528.1"/>
    </source>
</evidence>
<dbReference type="Proteomes" id="UP000465304">
    <property type="component" value="Unassembled WGS sequence"/>
</dbReference>
<dbReference type="AlphaFoldDB" id="A0A7I9ZIU9"/>
<comment type="caution">
    <text evidence="1">The sequence shown here is derived from an EMBL/GenBank/DDBJ whole genome shotgun (WGS) entry which is preliminary data.</text>
</comment>
<keyword evidence="2" id="KW-1185">Reference proteome</keyword>
<dbReference type="EMBL" id="BLLB01000002">
    <property type="protein sequence ID" value="GFH00528.1"/>
    <property type="molecule type" value="Genomic_DNA"/>
</dbReference>
<sequence length="56" mass="6241">MARALRVPILPTNFQWHVGIEVNFIGKQERALDPGQFSHQLGAWTGKPTTNVLSPD</sequence>
<reference evidence="1 2" key="1">
    <citation type="journal article" date="2019" name="Emerg. Microbes Infect.">
        <title>Comprehensive subspecies identification of 175 nontuberculous mycobacteria species based on 7547 genomic profiles.</title>
        <authorList>
            <person name="Matsumoto Y."/>
            <person name="Kinjo T."/>
            <person name="Motooka D."/>
            <person name="Nabeya D."/>
            <person name="Jung N."/>
            <person name="Uechi K."/>
            <person name="Horii T."/>
            <person name="Iida T."/>
            <person name="Fujita J."/>
            <person name="Nakamura S."/>
        </authorList>
    </citation>
    <scope>NUCLEOTIDE SEQUENCE [LARGE SCALE GENOMIC DNA]</scope>
    <source>
        <strain evidence="1 2">JCM 30996</strain>
    </source>
</reference>
<proteinExistence type="predicted"/>
<protein>
    <submittedName>
        <fullName evidence="1">Uncharacterized protein</fullName>
    </submittedName>
</protein>
<organism evidence="1 2">
    <name type="scientific">Mycolicibacterium hippocampi</name>
    <dbReference type="NCBI Taxonomy" id="659824"/>
    <lineage>
        <taxon>Bacteria</taxon>
        <taxon>Bacillati</taxon>
        <taxon>Actinomycetota</taxon>
        <taxon>Actinomycetes</taxon>
        <taxon>Mycobacteriales</taxon>
        <taxon>Mycobacteriaceae</taxon>
        <taxon>Mycolicibacterium</taxon>
    </lineage>
</organism>
<dbReference type="RefSeq" id="WP_163887494.1">
    <property type="nucleotide sequence ID" value="NZ_BLLB01000002.1"/>
</dbReference>
<name>A0A7I9ZIU9_9MYCO</name>
<gene>
    <name evidence="1" type="ORF">MHIP_10110</name>
</gene>
<evidence type="ECO:0000313" key="2">
    <source>
        <dbReference type="Proteomes" id="UP000465304"/>
    </source>
</evidence>
<accession>A0A7I9ZIU9</accession>